<sequence length="710" mass="79220">MLEGAAADWFRWRRTNNLLAGWEDFVDKFKLRFDSQHYVDYLGQLAKLRQRGTVMEYQGEFEKLLQHVTGAGEDILISLFHAGLQSHLQQEIGLLKPETLSDSFALARELEAKHTALVSAISQRPYGGRSYTPSRGTGPGLRAAPTTPLLPTPPKALAESKMPNTIRRLTRAERLEKDAKGLCYNCDQKWSRTHSCGRFLLLCDDDPGDVDDPGPTPDELVVEADISSLNNFMGLKAPRSLRLPGRIGSQEVRVLIDGGSTHNFIHPEMVTRLQLPVTQVSPFRVYVGNGDSMPCTAQCLAVQLFLQDTTFVVDLYILSIHGQDLVLGVQWLQQLGKVAQDFTQLTMEFTWDGKVITLQGSSPTPKPVSLAMFQTMQSHEAILECYELLALTPEDSPTAAAKPSEIALCPAIAEVLHNYAEIEYKTGASNRVADALSRRDDDVVHGHALMNLSHPVPDLMDAIRRENGTHADLQQLHDAAKAGVLPAHFTVEDGLLYYKRRLCISQTSHLRDKLIQEYHDTPLAGHPGVARTFHRLSMGFYWKNMRADIQRHIAACIPCQTTKYSTQPPAGLLQPLPVPLQVFSTPVRIHGRRTVLLGDVLTPQILVEWTEGGKDDATWESEDFIRRTFPDFHLADKVDFERGGNVMNEPMEQELPTDGGSGLHEGSETEFLPEEGNGWHEETETGGSETCVRRSSRPRRPPAWQEDYAS</sequence>
<dbReference type="FunFam" id="1.10.340.70:FF:000001">
    <property type="entry name" value="Retrovirus-related Pol polyprotein from transposon gypsy-like Protein"/>
    <property type="match status" value="1"/>
</dbReference>
<evidence type="ECO:0000259" key="2">
    <source>
        <dbReference type="Pfam" id="PF03732"/>
    </source>
</evidence>
<dbReference type="Gene3D" id="2.40.70.10">
    <property type="entry name" value="Acid Proteases"/>
    <property type="match status" value="1"/>
</dbReference>
<feature type="region of interest" description="Disordered" evidence="1">
    <location>
        <begin position="648"/>
        <end position="710"/>
    </location>
</feature>
<reference evidence="4 5" key="1">
    <citation type="submission" date="2018-04" db="EMBL/GenBank/DDBJ databases">
        <authorList>
            <person name="Vogel A."/>
        </authorList>
    </citation>
    <scope>NUCLEOTIDE SEQUENCE [LARGE SCALE GENOMIC DNA]</scope>
</reference>
<dbReference type="Pfam" id="PF17921">
    <property type="entry name" value="Integrase_H2C2"/>
    <property type="match status" value="1"/>
</dbReference>
<dbReference type="Gene3D" id="1.10.340.70">
    <property type="match status" value="1"/>
</dbReference>
<dbReference type="AlphaFoldDB" id="A0A484LS20"/>
<feature type="domain" description="Retrotransposon gag" evidence="2">
    <location>
        <begin position="2"/>
        <end position="85"/>
    </location>
</feature>
<dbReference type="InterPro" id="IPR041588">
    <property type="entry name" value="Integrase_H2C2"/>
</dbReference>
<dbReference type="SUPFAM" id="SSF50630">
    <property type="entry name" value="Acid proteases"/>
    <property type="match status" value="1"/>
</dbReference>
<organism evidence="4 5">
    <name type="scientific">Cuscuta campestris</name>
    <dbReference type="NCBI Taxonomy" id="132261"/>
    <lineage>
        <taxon>Eukaryota</taxon>
        <taxon>Viridiplantae</taxon>
        <taxon>Streptophyta</taxon>
        <taxon>Embryophyta</taxon>
        <taxon>Tracheophyta</taxon>
        <taxon>Spermatophyta</taxon>
        <taxon>Magnoliopsida</taxon>
        <taxon>eudicotyledons</taxon>
        <taxon>Gunneridae</taxon>
        <taxon>Pentapetalae</taxon>
        <taxon>asterids</taxon>
        <taxon>lamiids</taxon>
        <taxon>Solanales</taxon>
        <taxon>Convolvulaceae</taxon>
        <taxon>Cuscuteae</taxon>
        <taxon>Cuscuta</taxon>
        <taxon>Cuscuta subgen. Grammica</taxon>
        <taxon>Cuscuta sect. Cleistogrammica</taxon>
    </lineage>
</organism>
<dbReference type="EMBL" id="OOIL02001901">
    <property type="protein sequence ID" value="VFQ79027.1"/>
    <property type="molecule type" value="Genomic_DNA"/>
</dbReference>
<feature type="region of interest" description="Disordered" evidence="1">
    <location>
        <begin position="127"/>
        <end position="154"/>
    </location>
</feature>
<dbReference type="Pfam" id="PF03732">
    <property type="entry name" value="Retrotrans_gag"/>
    <property type="match status" value="1"/>
</dbReference>
<dbReference type="Pfam" id="PF08284">
    <property type="entry name" value="RVP_2"/>
    <property type="match status" value="1"/>
</dbReference>
<evidence type="ECO:0000259" key="3">
    <source>
        <dbReference type="Pfam" id="PF17921"/>
    </source>
</evidence>
<dbReference type="InterPro" id="IPR021109">
    <property type="entry name" value="Peptidase_aspartic_dom_sf"/>
</dbReference>
<dbReference type="PANTHER" id="PTHR15503">
    <property type="entry name" value="LDOC1 RELATED"/>
    <property type="match status" value="1"/>
</dbReference>
<evidence type="ECO:0008006" key="6">
    <source>
        <dbReference type="Google" id="ProtNLM"/>
    </source>
</evidence>
<accession>A0A484LS20</accession>
<dbReference type="OrthoDB" id="425619at2759"/>
<gene>
    <name evidence="4" type="ORF">CCAM_LOCUS20803</name>
</gene>
<dbReference type="CDD" id="cd00303">
    <property type="entry name" value="retropepsin_like"/>
    <property type="match status" value="1"/>
</dbReference>
<dbReference type="Proteomes" id="UP000595140">
    <property type="component" value="Unassembled WGS sequence"/>
</dbReference>
<dbReference type="PANTHER" id="PTHR15503:SF22">
    <property type="entry name" value="TRANSPOSON TY3-I GAG POLYPROTEIN"/>
    <property type="match status" value="1"/>
</dbReference>
<dbReference type="InterPro" id="IPR005162">
    <property type="entry name" value="Retrotrans_gag_dom"/>
</dbReference>
<evidence type="ECO:0000313" key="5">
    <source>
        <dbReference type="Proteomes" id="UP000595140"/>
    </source>
</evidence>
<protein>
    <recommendedName>
        <fullName evidence="6">Retrotransposon gag domain-containing protein</fullName>
    </recommendedName>
</protein>
<keyword evidence="5" id="KW-1185">Reference proteome</keyword>
<name>A0A484LS20_9ASTE</name>
<feature type="domain" description="Integrase zinc-binding" evidence="3">
    <location>
        <begin position="508"/>
        <end position="564"/>
    </location>
</feature>
<evidence type="ECO:0000256" key="1">
    <source>
        <dbReference type="SAM" id="MobiDB-lite"/>
    </source>
</evidence>
<dbReference type="InterPro" id="IPR032567">
    <property type="entry name" value="RTL1-rel"/>
</dbReference>
<evidence type="ECO:0000313" key="4">
    <source>
        <dbReference type="EMBL" id="VFQ79027.1"/>
    </source>
</evidence>
<proteinExistence type="predicted"/>